<name>A0A4D6HEQ3_9EURY</name>
<reference evidence="3 4" key="1">
    <citation type="journal article" date="2019" name="Nat. Commun.">
        <title>A new type of DNA phosphorothioation-based antiviral system in archaea.</title>
        <authorList>
            <person name="Xiong L."/>
            <person name="Liu S."/>
            <person name="Chen S."/>
            <person name="Xiao Y."/>
            <person name="Zhu B."/>
            <person name="Gao Y."/>
            <person name="Zhang Y."/>
            <person name="Chen B."/>
            <person name="Luo J."/>
            <person name="Deng Z."/>
            <person name="Chen X."/>
            <person name="Wang L."/>
            <person name="Chen S."/>
        </authorList>
    </citation>
    <scope>NUCLEOTIDE SEQUENCE [LARGE SCALE GENOMIC DNA]</scope>
    <source>
        <strain evidence="3 4">CBA1105</strain>
    </source>
</reference>
<evidence type="ECO:0000313" key="3">
    <source>
        <dbReference type="EMBL" id="QCC51197.1"/>
    </source>
</evidence>
<proteinExistence type="predicted"/>
<dbReference type="InterPro" id="IPR058283">
    <property type="entry name" value="DUF7977"/>
</dbReference>
<dbReference type="AlphaFoldDB" id="A0A4D6HEQ3"/>
<dbReference type="RefSeq" id="WP_049995192.1">
    <property type="nucleotide sequence ID" value="NZ_CP031310.1"/>
</dbReference>
<feature type="region of interest" description="Disordered" evidence="1">
    <location>
        <begin position="1"/>
        <end position="30"/>
    </location>
</feature>
<feature type="transmembrane region" description="Helical" evidence="2">
    <location>
        <begin position="78"/>
        <end position="98"/>
    </location>
</feature>
<dbReference type="OrthoDB" id="205781at2157"/>
<dbReference type="GeneID" id="39847810"/>
<evidence type="ECO:0000313" key="4">
    <source>
        <dbReference type="Proteomes" id="UP000296706"/>
    </source>
</evidence>
<feature type="compositionally biased region" description="Acidic residues" evidence="1">
    <location>
        <begin position="1"/>
        <end position="14"/>
    </location>
</feature>
<dbReference type="KEGG" id="hsn:DV733_08050"/>
<dbReference type="Proteomes" id="UP000296706">
    <property type="component" value="Chromosome"/>
</dbReference>
<keyword evidence="4" id="KW-1185">Reference proteome</keyword>
<feature type="transmembrane region" description="Helical" evidence="2">
    <location>
        <begin position="35"/>
        <end position="58"/>
    </location>
</feature>
<evidence type="ECO:0000256" key="1">
    <source>
        <dbReference type="SAM" id="MobiDB-lite"/>
    </source>
</evidence>
<dbReference type="STRING" id="1457250.GCA_000755225_01295"/>
<feature type="compositionally biased region" description="Basic and acidic residues" evidence="1">
    <location>
        <begin position="15"/>
        <end position="30"/>
    </location>
</feature>
<evidence type="ECO:0000256" key="2">
    <source>
        <dbReference type="SAM" id="Phobius"/>
    </source>
</evidence>
<dbReference type="EMBL" id="CP031310">
    <property type="protein sequence ID" value="QCC51197.1"/>
    <property type="molecule type" value="Genomic_DNA"/>
</dbReference>
<gene>
    <name evidence="3" type="ORF">DV733_08050</name>
</gene>
<organism evidence="3 4">
    <name type="scientific">Halapricum salinum</name>
    <dbReference type="NCBI Taxonomy" id="1457250"/>
    <lineage>
        <taxon>Archaea</taxon>
        <taxon>Methanobacteriati</taxon>
        <taxon>Methanobacteriota</taxon>
        <taxon>Stenosarchaea group</taxon>
        <taxon>Halobacteria</taxon>
        <taxon>Halobacteriales</taxon>
        <taxon>Haloarculaceae</taxon>
        <taxon>Halapricum</taxon>
    </lineage>
</organism>
<keyword evidence="2" id="KW-0472">Membrane</keyword>
<keyword evidence="2" id="KW-0812">Transmembrane</keyword>
<accession>A0A4D6HEQ3</accession>
<protein>
    <submittedName>
        <fullName evidence="3">Uncharacterized protein</fullName>
    </submittedName>
</protein>
<dbReference type="Pfam" id="PF25932">
    <property type="entry name" value="DUF7977"/>
    <property type="match status" value="1"/>
</dbReference>
<keyword evidence="2" id="KW-1133">Transmembrane helix</keyword>
<sequence length="103" mass="11143">MGEGGEDTGEPDDDTYVHRPSGEPPRKAAATDDDFGWRGWLLVVVLVFSFLVVPWALILLPSAQSGVSALGLSWRDTYLALPMIPALVLGALGVWTALHARRE</sequence>